<dbReference type="InterPro" id="IPR013878">
    <property type="entry name" value="Mo25"/>
</dbReference>
<organism evidence="3 4">
    <name type="scientific">Trichomonas vaginalis (strain ATCC PRA-98 / G3)</name>
    <dbReference type="NCBI Taxonomy" id="412133"/>
    <lineage>
        <taxon>Eukaryota</taxon>
        <taxon>Metamonada</taxon>
        <taxon>Parabasalia</taxon>
        <taxon>Trichomonadida</taxon>
        <taxon>Trichomonadidae</taxon>
        <taxon>Trichomonas</taxon>
    </lineage>
</organism>
<evidence type="ECO:0000313" key="3">
    <source>
        <dbReference type="EMBL" id="EAY09661.1"/>
    </source>
</evidence>
<keyword evidence="4" id="KW-1185">Reference proteome</keyword>
<dbReference type="eggNOG" id="KOG1566">
    <property type="taxonomic scope" value="Eukaryota"/>
</dbReference>
<dbReference type="PANTHER" id="PTHR10182">
    <property type="entry name" value="CALCIUM-BINDING PROTEIN 39-RELATED"/>
    <property type="match status" value="1"/>
</dbReference>
<reference evidence="3" key="2">
    <citation type="journal article" date="2007" name="Science">
        <title>Draft genome sequence of the sexually transmitted pathogen Trichomonas vaginalis.</title>
        <authorList>
            <person name="Carlton J.M."/>
            <person name="Hirt R.P."/>
            <person name="Silva J.C."/>
            <person name="Delcher A.L."/>
            <person name="Schatz M."/>
            <person name="Zhao Q."/>
            <person name="Wortman J.R."/>
            <person name="Bidwell S.L."/>
            <person name="Alsmark U.C.M."/>
            <person name="Besteiro S."/>
            <person name="Sicheritz-Ponten T."/>
            <person name="Noel C.J."/>
            <person name="Dacks J.B."/>
            <person name="Foster P.G."/>
            <person name="Simillion C."/>
            <person name="Van de Peer Y."/>
            <person name="Miranda-Saavedra D."/>
            <person name="Barton G.J."/>
            <person name="Westrop G.D."/>
            <person name="Mueller S."/>
            <person name="Dessi D."/>
            <person name="Fiori P.L."/>
            <person name="Ren Q."/>
            <person name="Paulsen I."/>
            <person name="Zhang H."/>
            <person name="Bastida-Corcuera F.D."/>
            <person name="Simoes-Barbosa A."/>
            <person name="Brown M.T."/>
            <person name="Hayes R.D."/>
            <person name="Mukherjee M."/>
            <person name="Okumura C.Y."/>
            <person name="Schneider R."/>
            <person name="Smith A.J."/>
            <person name="Vanacova S."/>
            <person name="Villalvazo M."/>
            <person name="Haas B.J."/>
            <person name="Pertea M."/>
            <person name="Feldblyum T.V."/>
            <person name="Utterback T.R."/>
            <person name="Shu C.L."/>
            <person name="Osoegawa K."/>
            <person name="de Jong P.J."/>
            <person name="Hrdy I."/>
            <person name="Horvathova L."/>
            <person name="Zubacova Z."/>
            <person name="Dolezal P."/>
            <person name="Malik S.B."/>
            <person name="Logsdon J.M. Jr."/>
            <person name="Henze K."/>
            <person name="Gupta A."/>
            <person name="Wang C.C."/>
            <person name="Dunne R.L."/>
            <person name="Upcroft J.A."/>
            <person name="Upcroft P."/>
            <person name="White O."/>
            <person name="Salzberg S.L."/>
            <person name="Tang P."/>
            <person name="Chiu C.-H."/>
            <person name="Lee Y.-S."/>
            <person name="Embley T.M."/>
            <person name="Coombs G.H."/>
            <person name="Mottram J.C."/>
            <person name="Tachezy J."/>
            <person name="Fraser-Liggett C.M."/>
            <person name="Johnson P.J."/>
        </authorList>
    </citation>
    <scope>NUCLEOTIDE SEQUENCE [LARGE SCALE GENOMIC DNA]</scope>
    <source>
        <strain evidence="3">G3</strain>
    </source>
</reference>
<keyword evidence="2" id="KW-0812">Transmembrane</keyword>
<dbReference type="SMR" id="A2ECG6"/>
<evidence type="ECO:0000256" key="2">
    <source>
        <dbReference type="SAM" id="Phobius"/>
    </source>
</evidence>
<dbReference type="Gene3D" id="1.25.10.10">
    <property type="entry name" value="Leucine-rich Repeat Variant"/>
    <property type="match status" value="1"/>
</dbReference>
<dbReference type="Proteomes" id="UP000001542">
    <property type="component" value="Unassembled WGS sequence"/>
</dbReference>
<feature type="transmembrane region" description="Helical" evidence="2">
    <location>
        <begin position="198"/>
        <end position="216"/>
    </location>
</feature>
<dbReference type="RefSeq" id="XP_001321884.1">
    <property type="nucleotide sequence ID" value="XM_001321849.1"/>
</dbReference>
<dbReference type="PANTHER" id="PTHR10182:SF3">
    <property type="entry name" value="PROTEIN MO25"/>
    <property type="match status" value="1"/>
</dbReference>
<dbReference type="GO" id="GO:0035556">
    <property type="term" value="P:intracellular signal transduction"/>
    <property type="evidence" value="ECO:0000318"/>
    <property type="project" value="GO_Central"/>
</dbReference>
<keyword evidence="2" id="KW-0472">Membrane</keyword>
<gene>
    <name evidence="3" type="ORF">TVAG_060370</name>
</gene>
<dbReference type="AlphaFoldDB" id="A2ECG6"/>
<name>A2ECG6_TRIV3</name>
<evidence type="ECO:0000256" key="1">
    <source>
        <dbReference type="ARBA" id="ARBA00011012"/>
    </source>
</evidence>
<accession>A2ECG6</accession>
<evidence type="ECO:0000313" key="4">
    <source>
        <dbReference type="Proteomes" id="UP000001542"/>
    </source>
</evidence>
<dbReference type="VEuPathDB" id="TrichDB:TVAG_060370"/>
<dbReference type="InterPro" id="IPR016024">
    <property type="entry name" value="ARM-type_fold"/>
</dbReference>
<comment type="similarity">
    <text evidence="1">Belongs to the Mo25 family.</text>
</comment>
<dbReference type="FunCoup" id="A2ECG6">
    <property type="interactions" value="236"/>
</dbReference>
<dbReference type="EMBL" id="DS113353">
    <property type="protein sequence ID" value="EAY09661.1"/>
    <property type="molecule type" value="Genomic_DNA"/>
</dbReference>
<sequence>MNRLTWIKRIRYSSLQTKLNSIINSLIQELNQEKLVNFIKIIEMYSELFNFMKQNNEEFVQMIIKKLYSDDTIENIIFLMKFLDQTQINKVSTFLQSSSRELKSKQLPVYLMRHTNAFDTLISYLADQKLASTANILIRECIKLEKFSHFLFCNHFYSKLFQLSTNENFEISVCAIKTFQELFNTYPKISSSYVSRNYAVFSVQLITILSTGSYIVRATMLPFLVQYMLNPECSEFLDLIVADKIFLMLTLKLMSHKSHKIYTPAYSIFKIIIFKQSSPDQFKSLLQPNRTLLLKCLKKVDIPDDEQLQVEHLRLISRI</sequence>
<reference evidence="3" key="1">
    <citation type="submission" date="2006-10" db="EMBL/GenBank/DDBJ databases">
        <authorList>
            <person name="Amadeo P."/>
            <person name="Zhao Q."/>
            <person name="Wortman J."/>
            <person name="Fraser-Liggett C."/>
            <person name="Carlton J."/>
        </authorList>
    </citation>
    <scope>NUCLEOTIDE SEQUENCE</scope>
    <source>
        <strain evidence="3">G3</strain>
    </source>
</reference>
<dbReference type="InterPro" id="IPR011989">
    <property type="entry name" value="ARM-like"/>
</dbReference>
<proteinExistence type="inferred from homology"/>
<dbReference type="InParanoid" id="A2ECG6"/>
<protein>
    <submittedName>
        <fullName evidence="3">Uncharacterized protein</fullName>
    </submittedName>
</protein>
<dbReference type="SUPFAM" id="SSF48371">
    <property type="entry name" value="ARM repeat"/>
    <property type="match status" value="1"/>
</dbReference>
<dbReference type="FunFam" id="1.25.10.10:FF:001317">
    <property type="entry name" value="Uncharacterized protein"/>
    <property type="match status" value="1"/>
</dbReference>
<dbReference type="GO" id="GO:0043539">
    <property type="term" value="F:protein serine/threonine kinase activator activity"/>
    <property type="evidence" value="ECO:0000318"/>
    <property type="project" value="GO_Central"/>
</dbReference>
<dbReference type="Pfam" id="PF08569">
    <property type="entry name" value="Mo25"/>
    <property type="match status" value="1"/>
</dbReference>
<dbReference type="VEuPathDB" id="TrichDB:TVAGG3_0311730"/>
<dbReference type="STRING" id="5722.A2ECG6"/>
<dbReference type="KEGG" id="tva:4767584"/>
<keyword evidence="2" id="KW-1133">Transmembrane helix</keyword>